<accession>A0ACC2ZXC8</accession>
<evidence type="ECO:0000313" key="2">
    <source>
        <dbReference type="Proteomes" id="UP001172386"/>
    </source>
</evidence>
<proteinExistence type="predicted"/>
<gene>
    <name evidence="1" type="ORF">H2198_008642</name>
</gene>
<protein>
    <submittedName>
        <fullName evidence="1">Uncharacterized protein</fullName>
    </submittedName>
</protein>
<reference evidence="1" key="1">
    <citation type="submission" date="2022-10" db="EMBL/GenBank/DDBJ databases">
        <title>Culturing micro-colonial fungi from biological soil crusts in the Mojave desert and describing Neophaeococcomyces mojavensis, and introducing the new genera and species Taxawa tesnikishii.</title>
        <authorList>
            <person name="Kurbessoian T."/>
            <person name="Stajich J.E."/>
        </authorList>
    </citation>
    <scope>NUCLEOTIDE SEQUENCE</scope>
    <source>
        <strain evidence="1">JES_112</strain>
    </source>
</reference>
<comment type="caution">
    <text evidence="1">The sequence shown here is derived from an EMBL/GenBank/DDBJ whole genome shotgun (WGS) entry which is preliminary data.</text>
</comment>
<name>A0ACC2ZXC8_9EURO</name>
<keyword evidence="2" id="KW-1185">Reference proteome</keyword>
<organism evidence="1 2">
    <name type="scientific">Neophaeococcomyces mojaviensis</name>
    <dbReference type="NCBI Taxonomy" id="3383035"/>
    <lineage>
        <taxon>Eukaryota</taxon>
        <taxon>Fungi</taxon>
        <taxon>Dikarya</taxon>
        <taxon>Ascomycota</taxon>
        <taxon>Pezizomycotina</taxon>
        <taxon>Eurotiomycetes</taxon>
        <taxon>Chaetothyriomycetidae</taxon>
        <taxon>Chaetothyriales</taxon>
        <taxon>Chaetothyriales incertae sedis</taxon>
        <taxon>Neophaeococcomyces</taxon>
    </lineage>
</organism>
<dbReference type="EMBL" id="JAPDRQ010000217">
    <property type="protein sequence ID" value="KAJ9652114.1"/>
    <property type="molecule type" value="Genomic_DNA"/>
</dbReference>
<evidence type="ECO:0000313" key="1">
    <source>
        <dbReference type="EMBL" id="KAJ9652114.1"/>
    </source>
</evidence>
<sequence>MWVGDALPAWLSLRLIYALASVALYTAICRTLRFRRIGKLQHKYGFKTPARPSFSNMTDQEAYEIQTEIAEAEFPALFEKSLQLALFRTYGIPSISKLLVQTAQLSTNENVAKRYADTAVIVTEIYTNAPNGERGIEAFARLNYLHGHYIKQGKISNDDMLYTLALFMNHPCEWINKYEWRRMTDMEVCAVATFHKSMGEAMNIQFDVLPGSRTGWTDGLQFYRELDAWAKQYEEKHMVPHKDNYNTAIKSKYLLFSTIPSFMHSFAGQLISAAMDDRLREAVMFEPAHRVTKSLLDLFMSARRILLRHFALPRFDFQRSKSLSKETSPEGRRWIKIWSTTPHYVKPNLWNRLGPSGIYQLLLGAPRPGDSGMHPEGYLRSNVGPRAFDGKGKQEFEHEKQRITKTRTGGCPFVASK</sequence>
<dbReference type="Proteomes" id="UP001172386">
    <property type="component" value="Unassembled WGS sequence"/>
</dbReference>